<name>A0ABQ5V3I8_9PROT</name>
<dbReference type="Proteomes" id="UP001161390">
    <property type="component" value="Unassembled WGS sequence"/>
</dbReference>
<dbReference type="InterPro" id="IPR038672">
    <property type="entry name" value="CpcT/CpeT_sf"/>
</dbReference>
<reference evidence="1" key="1">
    <citation type="journal article" date="2014" name="Int. J. Syst. Evol. Microbiol.">
        <title>Complete genome of a new Firmicutes species belonging to the dominant human colonic microbiota ('Ruminococcus bicirculans') reveals two chromosomes and a selective capacity to utilize plant glucans.</title>
        <authorList>
            <consortium name="NISC Comparative Sequencing Program"/>
            <person name="Wegmann U."/>
            <person name="Louis P."/>
            <person name="Goesmann A."/>
            <person name="Henrissat B."/>
            <person name="Duncan S.H."/>
            <person name="Flint H.J."/>
        </authorList>
    </citation>
    <scope>NUCLEOTIDE SEQUENCE</scope>
    <source>
        <strain evidence="1">NBRC 108216</strain>
    </source>
</reference>
<protein>
    <submittedName>
        <fullName evidence="1">Uncharacterized protein</fullName>
    </submittedName>
</protein>
<evidence type="ECO:0000313" key="1">
    <source>
        <dbReference type="EMBL" id="GLQ22095.1"/>
    </source>
</evidence>
<sequence length="333" mass="38537">MGSTCMVPLALAAPYDDPFKRDLLILTDWFEGEFDNSEQVWFENFDAANIPEEDRSKRIHTTHMRLDLPQFGDHVFYVEEYIDNDPTQIIRQRFVTFESDLEANAIRMKQGFFKDTEAALGGQNLGGLTAGDVFFIDTCDVFWTREAGQFVGGMKPKACVFGEGEKRRYSVHDMTLSDNDYWRVDSTYLLKDDSFYLGNKPNRPSKMRKADRFTCDITFRPEDMSLSFQEFREQTQEVKGLSIHSEGGEFSVVRDSDGQSFTYLMREKEYPFYDERPDFIYFSVKADGANRSSVYTVNDIESRRIGVQSGGIGFNCHRDGYEFRELKSVLDQQ</sequence>
<reference evidence="1" key="2">
    <citation type="submission" date="2023-01" db="EMBL/GenBank/DDBJ databases">
        <title>Draft genome sequence of Algimonas porphyrae strain NBRC 108216.</title>
        <authorList>
            <person name="Sun Q."/>
            <person name="Mori K."/>
        </authorList>
    </citation>
    <scope>NUCLEOTIDE SEQUENCE</scope>
    <source>
        <strain evidence="1">NBRC 108216</strain>
    </source>
</reference>
<keyword evidence="2" id="KW-1185">Reference proteome</keyword>
<evidence type="ECO:0000313" key="2">
    <source>
        <dbReference type="Proteomes" id="UP001161390"/>
    </source>
</evidence>
<gene>
    <name evidence="1" type="ORF">GCM10007854_30500</name>
</gene>
<organism evidence="1 2">
    <name type="scientific">Algimonas porphyrae</name>
    <dbReference type="NCBI Taxonomy" id="1128113"/>
    <lineage>
        <taxon>Bacteria</taxon>
        <taxon>Pseudomonadati</taxon>
        <taxon>Pseudomonadota</taxon>
        <taxon>Alphaproteobacteria</taxon>
        <taxon>Maricaulales</taxon>
        <taxon>Robiginitomaculaceae</taxon>
        <taxon>Algimonas</taxon>
    </lineage>
</organism>
<proteinExistence type="predicted"/>
<dbReference type="CDD" id="cd16338">
    <property type="entry name" value="CpcT"/>
    <property type="match status" value="1"/>
</dbReference>
<dbReference type="Pfam" id="PF06206">
    <property type="entry name" value="CpeT"/>
    <property type="match status" value="1"/>
</dbReference>
<comment type="caution">
    <text evidence="1">The sequence shown here is derived from an EMBL/GenBank/DDBJ whole genome shotgun (WGS) entry which is preliminary data.</text>
</comment>
<accession>A0ABQ5V3I8</accession>
<dbReference type="Gene3D" id="2.40.128.590">
    <property type="entry name" value="CpcT/CpeT domain"/>
    <property type="match status" value="1"/>
</dbReference>
<dbReference type="EMBL" id="BSNJ01000010">
    <property type="protein sequence ID" value="GLQ22095.1"/>
    <property type="molecule type" value="Genomic_DNA"/>
</dbReference>
<dbReference type="InterPro" id="IPR010404">
    <property type="entry name" value="CpcT/CpeT"/>
</dbReference>